<dbReference type="InterPro" id="IPR001138">
    <property type="entry name" value="Zn2Cys6_DnaBD"/>
</dbReference>
<dbReference type="EMBL" id="ML734554">
    <property type="protein sequence ID" value="KAB8252692.1"/>
    <property type="molecule type" value="Genomic_DNA"/>
</dbReference>
<dbReference type="PROSITE" id="PS00463">
    <property type="entry name" value="ZN2_CY6_FUNGAL_1"/>
    <property type="match status" value="1"/>
</dbReference>
<dbReference type="InterPro" id="IPR051089">
    <property type="entry name" value="prtT"/>
</dbReference>
<name>A0A5N6HDU8_ASPFL</name>
<comment type="subcellular location">
    <subcellularLocation>
        <location evidence="1">Nucleus</location>
    </subcellularLocation>
</comment>
<dbReference type="PANTHER" id="PTHR31845:SF37">
    <property type="entry name" value="TRANSCRIPTION FACTOR DOMAIN-CONTAINING PROTEIN"/>
    <property type="match status" value="1"/>
</dbReference>
<dbReference type="CDD" id="cd00067">
    <property type="entry name" value="GAL4"/>
    <property type="match status" value="1"/>
</dbReference>
<dbReference type="PROSITE" id="PS50048">
    <property type="entry name" value="ZN2_CY6_FUNGAL_2"/>
    <property type="match status" value="1"/>
</dbReference>
<keyword evidence="5" id="KW-0804">Transcription</keyword>
<dbReference type="PANTHER" id="PTHR31845">
    <property type="entry name" value="FINGER DOMAIN PROTEIN, PUTATIVE-RELATED"/>
    <property type="match status" value="1"/>
</dbReference>
<dbReference type="CDD" id="cd12148">
    <property type="entry name" value="fungal_TF_MHR"/>
    <property type="match status" value="1"/>
</dbReference>
<dbReference type="GO" id="GO:0000976">
    <property type="term" value="F:transcription cis-regulatory region binding"/>
    <property type="evidence" value="ECO:0007669"/>
    <property type="project" value="TreeGrafter"/>
</dbReference>
<keyword evidence="6" id="KW-0539">Nucleus</keyword>
<dbReference type="GO" id="GO:0000981">
    <property type="term" value="F:DNA-binding transcription factor activity, RNA polymerase II-specific"/>
    <property type="evidence" value="ECO:0007669"/>
    <property type="project" value="InterPro"/>
</dbReference>
<reference evidence="8" key="1">
    <citation type="submission" date="2019-04" db="EMBL/GenBank/DDBJ databases">
        <title>Friends and foes A comparative genomics study of 23 Aspergillus species from section Flavi.</title>
        <authorList>
            <consortium name="DOE Joint Genome Institute"/>
            <person name="Kjaerbolling I."/>
            <person name="Vesth T."/>
            <person name="Frisvad J.C."/>
            <person name="Nybo J.L."/>
            <person name="Theobald S."/>
            <person name="Kildgaard S."/>
            <person name="Isbrandt T."/>
            <person name="Kuo A."/>
            <person name="Sato A."/>
            <person name="Lyhne E.K."/>
            <person name="Kogle M.E."/>
            <person name="Wiebenga A."/>
            <person name="Kun R.S."/>
            <person name="Lubbers R.J."/>
            <person name="Makela M.R."/>
            <person name="Barry K."/>
            <person name="Chovatia M."/>
            <person name="Clum A."/>
            <person name="Daum C."/>
            <person name="Haridas S."/>
            <person name="He G."/>
            <person name="LaButti K."/>
            <person name="Lipzen A."/>
            <person name="Mondo S."/>
            <person name="Riley R."/>
            <person name="Salamov A."/>
            <person name="Simmons B.A."/>
            <person name="Magnuson J.K."/>
            <person name="Henrissat B."/>
            <person name="Mortensen U.H."/>
            <person name="Larsen T.O."/>
            <person name="Devries R.P."/>
            <person name="Grigoriev I.V."/>
            <person name="Machida M."/>
            <person name="Baker S.E."/>
            <person name="Andersen M.R."/>
        </authorList>
    </citation>
    <scope>NUCLEOTIDE SEQUENCE [LARGE SCALE GENOMIC DNA]</scope>
    <source>
        <strain evidence="8">CBS 121.62</strain>
    </source>
</reference>
<evidence type="ECO:0000256" key="6">
    <source>
        <dbReference type="ARBA" id="ARBA00023242"/>
    </source>
</evidence>
<evidence type="ECO:0000256" key="3">
    <source>
        <dbReference type="ARBA" id="ARBA00023015"/>
    </source>
</evidence>
<dbReference type="SUPFAM" id="SSF57701">
    <property type="entry name" value="Zn2/Cys6 DNA-binding domain"/>
    <property type="match status" value="1"/>
</dbReference>
<dbReference type="GO" id="GO:0009893">
    <property type="term" value="P:positive regulation of metabolic process"/>
    <property type="evidence" value="ECO:0007669"/>
    <property type="project" value="UniProtKB-ARBA"/>
</dbReference>
<dbReference type="Pfam" id="PF00172">
    <property type="entry name" value="Zn_clus"/>
    <property type="match status" value="1"/>
</dbReference>
<dbReference type="GO" id="GO:0005634">
    <property type="term" value="C:nucleus"/>
    <property type="evidence" value="ECO:0007669"/>
    <property type="project" value="UniProtKB-SubCell"/>
</dbReference>
<dbReference type="Gene3D" id="4.10.240.10">
    <property type="entry name" value="Zn(2)-C6 fungal-type DNA-binding domain"/>
    <property type="match status" value="1"/>
</dbReference>
<keyword evidence="4" id="KW-0238">DNA-binding</keyword>
<keyword evidence="3" id="KW-0805">Transcription regulation</keyword>
<feature type="domain" description="Zn(2)-C6 fungal-type" evidence="7">
    <location>
        <begin position="6"/>
        <end position="39"/>
    </location>
</feature>
<dbReference type="GO" id="GO:0008270">
    <property type="term" value="F:zinc ion binding"/>
    <property type="evidence" value="ECO:0007669"/>
    <property type="project" value="InterPro"/>
</dbReference>
<dbReference type="VEuPathDB" id="FungiDB:F9C07_1934425"/>
<dbReference type="Proteomes" id="UP000325434">
    <property type="component" value="Unassembled WGS sequence"/>
</dbReference>
<dbReference type="SMART" id="SM00066">
    <property type="entry name" value="GAL4"/>
    <property type="match status" value="1"/>
</dbReference>
<protein>
    <recommendedName>
        <fullName evidence="7">Zn(2)-C6 fungal-type domain-containing protein</fullName>
    </recommendedName>
</protein>
<gene>
    <name evidence="8" type="ORF">BDV35DRAFT_375953</name>
</gene>
<organism evidence="8">
    <name type="scientific">Aspergillus flavus</name>
    <dbReference type="NCBI Taxonomy" id="5059"/>
    <lineage>
        <taxon>Eukaryota</taxon>
        <taxon>Fungi</taxon>
        <taxon>Dikarya</taxon>
        <taxon>Ascomycota</taxon>
        <taxon>Pezizomycotina</taxon>
        <taxon>Eurotiomycetes</taxon>
        <taxon>Eurotiomycetidae</taxon>
        <taxon>Eurotiales</taxon>
        <taxon>Aspergillaceae</taxon>
        <taxon>Aspergillus</taxon>
        <taxon>Aspergillus subgen. Circumdati</taxon>
    </lineage>
</organism>
<evidence type="ECO:0000313" key="8">
    <source>
        <dbReference type="EMBL" id="KAB8252692.1"/>
    </source>
</evidence>
<evidence type="ECO:0000256" key="2">
    <source>
        <dbReference type="ARBA" id="ARBA00022833"/>
    </source>
</evidence>
<evidence type="ECO:0000256" key="5">
    <source>
        <dbReference type="ARBA" id="ARBA00023163"/>
    </source>
</evidence>
<dbReference type="InterPro" id="IPR036864">
    <property type="entry name" value="Zn2-C6_fun-type_DNA-bd_sf"/>
</dbReference>
<evidence type="ECO:0000259" key="7">
    <source>
        <dbReference type="PROSITE" id="PS50048"/>
    </source>
</evidence>
<dbReference type="AlphaFoldDB" id="A0A5N6HDU8"/>
<dbReference type="VEuPathDB" id="FungiDB:AFLA_014295"/>
<sequence length="270" mass="30915">MPLSSTCQNCAKSKVRCVRNSEESDICSRCARLNKQCVYRETGRRFKGFKKDRQIEALESKINELMANCESTSAKQTTPGNATYNSNGEEADQAIMDVVARGYLSMEAAQSFIDIYRTDMTLHFPFVVIPPQVTATDLRQQKPFLFLAVLASAAYSNMPLQRLLGREFKKVIASRMITSGEVSFELLQGMLVFLAWSHYHSRPHRYTQFLQLAIGLMVELRLDRPPQTKTWKTALRFNKEYTLDDEQYIRPSWGLDEQRAVVGCYYLSST</sequence>
<evidence type="ECO:0000256" key="1">
    <source>
        <dbReference type="ARBA" id="ARBA00004123"/>
    </source>
</evidence>
<proteinExistence type="predicted"/>
<accession>A0A5N6HDU8</accession>
<keyword evidence="2" id="KW-0862">Zinc</keyword>
<evidence type="ECO:0000256" key="4">
    <source>
        <dbReference type="ARBA" id="ARBA00023125"/>
    </source>
</evidence>